<dbReference type="STRING" id="1513793.SAMN06296036_13318"/>
<evidence type="ECO:0000259" key="3">
    <source>
        <dbReference type="PROSITE" id="PS51186"/>
    </source>
</evidence>
<dbReference type="CDD" id="cd04301">
    <property type="entry name" value="NAT_SF"/>
    <property type="match status" value="1"/>
</dbReference>
<dbReference type="AlphaFoldDB" id="A0A1Y6CNG9"/>
<accession>A0A1Y6CNG9</accession>
<dbReference type="SUPFAM" id="SSF55729">
    <property type="entry name" value="Acyl-CoA N-acyltransferases (Nat)"/>
    <property type="match status" value="1"/>
</dbReference>
<keyword evidence="5" id="KW-1185">Reference proteome</keyword>
<dbReference type="PANTHER" id="PTHR43420">
    <property type="entry name" value="ACETYLTRANSFERASE"/>
    <property type="match status" value="1"/>
</dbReference>
<organism evidence="4 5">
    <name type="scientific">Pseudobacteriovorax antillogorgiicola</name>
    <dbReference type="NCBI Taxonomy" id="1513793"/>
    <lineage>
        <taxon>Bacteria</taxon>
        <taxon>Pseudomonadati</taxon>
        <taxon>Bdellovibrionota</taxon>
        <taxon>Oligoflexia</taxon>
        <taxon>Oligoflexales</taxon>
        <taxon>Pseudobacteriovoracaceae</taxon>
        <taxon>Pseudobacteriovorax</taxon>
    </lineage>
</organism>
<protein>
    <submittedName>
        <fullName evidence="4">Ribosomal-protein-alanine N-acetyltransferase</fullName>
    </submittedName>
</protein>
<dbReference type="OrthoDB" id="9796919at2"/>
<dbReference type="Gene3D" id="3.40.630.30">
    <property type="match status" value="1"/>
</dbReference>
<gene>
    <name evidence="4" type="ORF">SAMN06296036_13318</name>
</gene>
<dbReference type="InterPro" id="IPR050680">
    <property type="entry name" value="YpeA/RimI_acetyltransf"/>
</dbReference>
<dbReference type="RefSeq" id="WP_132325542.1">
    <property type="nucleotide sequence ID" value="NZ_FWZT01000033.1"/>
</dbReference>
<name>A0A1Y6CNG9_9BACT</name>
<dbReference type="Pfam" id="PF13673">
    <property type="entry name" value="Acetyltransf_10"/>
    <property type="match status" value="1"/>
</dbReference>
<feature type="domain" description="N-acetyltransferase" evidence="3">
    <location>
        <begin position="4"/>
        <end position="146"/>
    </location>
</feature>
<evidence type="ECO:0000313" key="5">
    <source>
        <dbReference type="Proteomes" id="UP000192907"/>
    </source>
</evidence>
<evidence type="ECO:0000313" key="4">
    <source>
        <dbReference type="EMBL" id="SMF78982.1"/>
    </source>
</evidence>
<dbReference type="PANTHER" id="PTHR43420:SF12">
    <property type="entry name" value="N-ACETYLTRANSFERASE DOMAIN-CONTAINING PROTEIN"/>
    <property type="match status" value="1"/>
</dbReference>
<sequence length="146" mass="17243">MKNLQIVEYEDMLLWCLEELSLDWGDHFWKSDEILRSIAAGDKRLFFVLVDSQAAGMIFFSIASLESELLFLFIRDNFRHQGLARRLMKEYFATLKTLKIDSLFLEVRESNTGAQALYQSLEYRLIGRRPRYYRDGESALVMKKEL</sequence>
<dbReference type="EMBL" id="FWZT01000033">
    <property type="protein sequence ID" value="SMF78982.1"/>
    <property type="molecule type" value="Genomic_DNA"/>
</dbReference>
<dbReference type="PROSITE" id="PS51186">
    <property type="entry name" value="GNAT"/>
    <property type="match status" value="1"/>
</dbReference>
<evidence type="ECO:0000256" key="2">
    <source>
        <dbReference type="ARBA" id="ARBA00023315"/>
    </source>
</evidence>
<keyword evidence="2" id="KW-0012">Acyltransferase</keyword>
<proteinExistence type="predicted"/>
<reference evidence="5" key="1">
    <citation type="submission" date="2017-04" db="EMBL/GenBank/DDBJ databases">
        <authorList>
            <person name="Varghese N."/>
            <person name="Submissions S."/>
        </authorList>
    </citation>
    <scope>NUCLEOTIDE SEQUENCE [LARGE SCALE GENOMIC DNA]</scope>
    <source>
        <strain evidence="5">RKEM611</strain>
    </source>
</reference>
<evidence type="ECO:0000256" key="1">
    <source>
        <dbReference type="ARBA" id="ARBA00022679"/>
    </source>
</evidence>
<keyword evidence="1 4" id="KW-0808">Transferase</keyword>
<dbReference type="InterPro" id="IPR000182">
    <property type="entry name" value="GNAT_dom"/>
</dbReference>
<dbReference type="GO" id="GO:0016747">
    <property type="term" value="F:acyltransferase activity, transferring groups other than amino-acyl groups"/>
    <property type="evidence" value="ECO:0007669"/>
    <property type="project" value="InterPro"/>
</dbReference>
<dbReference type="InterPro" id="IPR016181">
    <property type="entry name" value="Acyl_CoA_acyltransferase"/>
</dbReference>
<dbReference type="Proteomes" id="UP000192907">
    <property type="component" value="Unassembled WGS sequence"/>
</dbReference>